<feature type="chain" id="PRO_5047225376" evidence="1">
    <location>
        <begin position="21"/>
        <end position="456"/>
    </location>
</feature>
<dbReference type="PANTHER" id="PTHR19328:SF13">
    <property type="entry name" value="HIPL1 PROTEIN"/>
    <property type="match status" value="1"/>
</dbReference>
<keyword evidence="4" id="KW-1185">Reference proteome</keyword>
<evidence type="ECO:0000313" key="3">
    <source>
        <dbReference type="EMBL" id="MFC5269168.1"/>
    </source>
</evidence>
<dbReference type="InterPro" id="IPR011042">
    <property type="entry name" value="6-blade_b-propeller_TolB-like"/>
</dbReference>
<evidence type="ECO:0000313" key="4">
    <source>
        <dbReference type="Proteomes" id="UP001596161"/>
    </source>
</evidence>
<dbReference type="EMBL" id="JBHSKT010000001">
    <property type="protein sequence ID" value="MFC5269168.1"/>
    <property type="molecule type" value="Genomic_DNA"/>
</dbReference>
<dbReference type="PANTHER" id="PTHR19328">
    <property type="entry name" value="HEDGEHOG-INTERACTING PROTEIN"/>
    <property type="match status" value="1"/>
</dbReference>
<organism evidence="3 4">
    <name type="scientific">Adhaeribacter terreus</name>
    <dbReference type="NCBI Taxonomy" id="529703"/>
    <lineage>
        <taxon>Bacteria</taxon>
        <taxon>Pseudomonadati</taxon>
        <taxon>Bacteroidota</taxon>
        <taxon>Cytophagia</taxon>
        <taxon>Cytophagales</taxon>
        <taxon>Hymenobacteraceae</taxon>
        <taxon>Adhaeribacter</taxon>
    </lineage>
</organism>
<keyword evidence="1" id="KW-0732">Signal</keyword>
<dbReference type="Proteomes" id="UP001596161">
    <property type="component" value="Unassembled WGS sequence"/>
</dbReference>
<dbReference type="InterPro" id="IPR011041">
    <property type="entry name" value="Quinoprot_gluc/sorb_DH_b-prop"/>
</dbReference>
<dbReference type="Gene3D" id="2.120.10.30">
    <property type="entry name" value="TolB, C-terminal domain"/>
    <property type="match status" value="1"/>
</dbReference>
<sequence length="456" mass="50038">MKKILTLLTLFYSFIICCQAQFPVGSVMVTPRTLTHSLEVPWELVWGPDNFIWMTERYGRISRVNPANGQVSALVTIPDVLQNGESGLLGMALHPDFSQHPHVFVAYTYSKNGTPTEKLVRYTYNGTALASPQVLLDNIVAAAIHDGARLLILPDQTLLFTTGDAGNTSLAQNLNSLNGKVLRLNLDGSVPANNPVAGSYVYSFGHRNPQGLTYGNSKIYSSEHGPGSDDEFNIIEPNRNYGWPNLEGFCNTTTEQTFCATNNVREPLAAWTPTLAVAGIAFYNHAAIPAWQNSVLMTTLKDRKLVQLQLNSTGTAVTSQAIFLDKAYGRLRSICVSPDGKVYIGTSNKDGRGSPAATDDRILVLENLAYQLTGIKKDAPKTASFTVFRDSENKKLYLNFAPELRSNKVQLLSLSGKKIQEHNLLADLKLEISTERMAAGLYLIRVGKALQKVVIE</sequence>
<gene>
    <name evidence="3" type="ORF">ACFPIB_01015</name>
</gene>
<evidence type="ECO:0000259" key="2">
    <source>
        <dbReference type="Pfam" id="PF07995"/>
    </source>
</evidence>
<feature type="signal peptide" evidence="1">
    <location>
        <begin position="1"/>
        <end position="20"/>
    </location>
</feature>
<feature type="domain" description="Glucose/Sorbosone dehydrogenase" evidence="2">
    <location>
        <begin position="38"/>
        <end position="352"/>
    </location>
</feature>
<reference evidence="4" key="1">
    <citation type="journal article" date="2019" name="Int. J. Syst. Evol. Microbiol.">
        <title>The Global Catalogue of Microorganisms (GCM) 10K type strain sequencing project: providing services to taxonomists for standard genome sequencing and annotation.</title>
        <authorList>
            <consortium name="The Broad Institute Genomics Platform"/>
            <consortium name="The Broad Institute Genome Sequencing Center for Infectious Disease"/>
            <person name="Wu L."/>
            <person name="Ma J."/>
        </authorList>
    </citation>
    <scope>NUCLEOTIDE SEQUENCE [LARGE SCALE GENOMIC DNA]</scope>
    <source>
        <strain evidence="4">KACC 12602</strain>
    </source>
</reference>
<dbReference type="RefSeq" id="WP_378015552.1">
    <property type="nucleotide sequence ID" value="NZ_JBHSKT010000001.1"/>
</dbReference>
<protein>
    <submittedName>
        <fullName evidence="3">PQQ-dependent sugar dehydrogenase</fullName>
    </submittedName>
</protein>
<dbReference type="SUPFAM" id="SSF50952">
    <property type="entry name" value="Soluble quinoprotein glucose dehydrogenase"/>
    <property type="match status" value="1"/>
</dbReference>
<name>A0ABW0E4I2_9BACT</name>
<evidence type="ECO:0000256" key="1">
    <source>
        <dbReference type="SAM" id="SignalP"/>
    </source>
</evidence>
<proteinExistence type="predicted"/>
<accession>A0ABW0E4I2</accession>
<dbReference type="InterPro" id="IPR012938">
    <property type="entry name" value="Glc/Sorbosone_DH"/>
</dbReference>
<comment type="caution">
    <text evidence="3">The sequence shown here is derived from an EMBL/GenBank/DDBJ whole genome shotgun (WGS) entry which is preliminary data.</text>
</comment>
<dbReference type="Pfam" id="PF07995">
    <property type="entry name" value="GSDH"/>
    <property type="match status" value="1"/>
</dbReference>